<evidence type="ECO:0000259" key="1">
    <source>
        <dbReference type="SMART" id="SM00587"/>
    </source>
</evidence>
<dbReference type="AlphaFoldDB" id="A0AA36FSG5"/>
<dbReference type="Pfam" id="PF07914">
    <property type="entry name" value="DUF1679"/>
    <property type="match status" value="2"/>
</dbReference>
<protein>
    <recommendedName>
        <fullName evidence="1">CHK kinase-like domain-containing protein</fullName>
    </recommendedName>
</protein>
<dbReference type="PANTHER" id="PTHR23020:SF41">
    <property type="entry name" value="AMINOGLYCOSIDE PHOSPHOTRANSFERASE DOMAIN-CONTAINING PROTEIN"/>
    <property type="match status" value="1"/>
</dbReference>
<dbReference type="Proteomes" id="UP001177023">
    <property type="component" value="Unassembled WGS sequence"/>
</dbReference>
<name>A0AA36FSG5_9BILA</name>
<evidence type="ECO:0000313" key="2">
    <source>
        <dbReference type="EMBL" id="CAJ0565374.1"/>
    </source>
</evidence>
<dbReference type="SUPFAM" id="SSF56112">
    <property type="entry name" value="Protein kinase-like (PK-like)"/>
    <property type="match status" value="1"/>
</dbReference>
<reference evidence="2" key="1">
    <citation type="submission" date="2023-06" db="EMBL/GenBank/DDBJ databases">
        <authorList>
            <person name="Delattre M."/>
        </authorList>
    </citation>
    <scope>NUCLEOTIDE SEQUENCE</scope>
    <source>
        <strain evidence="2">AF72</strain>
    </source>
</reference>
<sequence length="345" mass="38288">MPSRILDSPITWEMLEADFKRKYKTAARTGSGRRAELFAGGMGFISKIALVQFDWSEDRDRLPESAIVKITVQDPDFDYTKQTALGYIALEHIKETVGRHFYDNVCRTGAFEALEELVKLAAFSLNNPESLVGWPDNSKSIPANVLARFHDEGPGLVKLMLSAKLQYPELADEMDLMIQWIPRFFDDFANFTELRNSTCPAPILCQGDIWNPNILWKLDGNGAYHVDKVIDWQYVHVGSAVEDLILFLHAGTSAEDIEENLFVYLNYYYNELASRLNPGAVMPWNSVQELDTPLGGLGGPVGTLPLVCNAAGKSWAIENEPGVFIDVAGVGCTSTVCAENPEGCL</sequence>
<evidence type="ECO:0000313" key="3">
    <source>
        <dbReference type="Proteomes" id="UP001177023"/>
    </source>
</evidence>
<dbReference type="PANTHER" id="PTHR23020">
    <property type="entry name" value="UNCHARACTERIZED NUCLEAR HORMONE RECEPTOR-RELATED"/>
    <property type="match status" value="1"/>
</dbReference>
<keyword evidence="3" id="KW-1185">Reference proteome</keyword>
<dbReference type="InterPro" id="IPR012877">
    <property type="entry name" value="Dhs-27"/>
</dbReference>
<dbReference type="Gene3D" id="3.90.1200.10">
    <property type="match status" value="1"/>
</dbReference>
<dbReference type="EMBL" id="CATQJA010001030">
    <property type="protein sequence ID" value="CAJ0565374.1"/>
    <property type="molecule type" value="Genomic_DNA"/>
</dbReference>
<proteinExistence type="predicted"/>
<feature type="domain" description="CHK kinase-like" evidence="1">
    <location>
        <begin position="88"/>
        <end position="278"/>
    </location>
</feature>
<organism evidence="2 3">
    <name type="scientific">Mesorhabditis spiculigera</name>
    <dbReference type="NCBI Taxonomy" id="96644"/>
    <lineage>
        <taxon>Eukaryota</taxon>
        <taxon>Metazoa</taxon>
        <taxon>Ecdysozoa</taxon>
        <taxon>Nematoda</taxon>
        <taxon>Chromadorea</taxon>
        <taxon>Rhabditida</taxon>
        <taxon>Rhabditina</taxon>
        <taxon>Rhabditomorpha</taxon>
        <taxon>Rhabditoidea</taxon>
        <taxon>Rhabditidae</taxon>
        <taxon>Mesorhabditinae</taxon>
        <taxon>Mesorhabditis</taxon>
    </lineage>
</organism>
<feature type="non-terminal residue" evidence="2">
    <location>
        <position position="1"/>
    </location>
</feature>
<dbReference type="InterPro" id="IPR052961">
    <property type="entry name" value="Oxido-Kinase-like_Enzymes"/>
</dbReference>
<accession>A0AA36FSG5</accession>
<comment type="caution">
    <text evidence="2">The sequence shown here is derived from an EMBL/GenBank/DDBJ whole genome shotgun (WGS) entry which is preliminary data.</text>
</comment>
<dbReference type="SMART" id="SM00587">
    <property type="entry name" value="CHK"/>
    <property type="match status" value="1"/>
</dbReference>
<dbReference type="InterPro" id="IPR011009">
    <property type="entry name" value="Kinase-like_dom_sf"/>
</dbReference>
<dbReference type="InterPro" id="IPR015897">
    <property type="entry name" value="CHK_kinase-like"/>
</dbReference>
<gene>
    <name evidence="2" type="ORF">MSPICULIGERA_LOCUS4016</name>
</gene>